<organism evidence="8">
    <name type="scientific">hydrothermal vent metagenome</name>
    <dbReference type="NCBI Taxonomy" id="652676"/>
    <lineage>
        <taxon>unclassified sequences</taxon>
        <taxon>metagenomes</taxon>
        <taxon>ecological metagenomes</taxon>
    </lineage>
</organism>
<dbReference type="PIRSF" id="PIRSF000106">
    <property type="entry name" value="ME"/>
    <property type="match status" value="1"/>
</dbReference>
<dbReference type="FunFam" id="3.40.50.720:FF:000095">
    <property type="entry name" value="NADP-dependent malic enzyme"/>
    <property type="match status" value="1"/>
</dbReference>
<dbReference type="SMART" id="SM01274">
    <property type="entry name" value="malic"/>
    <property type="match status" value="1"/>
</dbReference>
<dbReference type="PROSITE" id="PS00331">
    <property type="entry name" value="MALIC_ENZYMES"/>
    <property type="match status" value="1"/>
</dbReference>
<comment type="cofactor">
    <cofactor evidence="2">
        <name>Mg(2+)</name>
        <dbReference type="ChEBI" id="CHEBI:18420"/>
    </cofactor>
</comment>
<keyword evidence="5 8" id="KW-0560">Oxidoreductase</keyword>
<dbReference type="InterPro" id="IPR015884">
    <property type="entry name" value="Malic_enzyme_CS"/>
</dbReference>
<dbReference type="InterPro" id="IPR012301">
    <property type="entry name" value="Malic_N_dom"/>
</dbReference>
<evidence type="ECO:0000256" key="5">
    <source>
        <dbReference type="ARBA" id="ARBA00023002"/>
    </source>
</evidence>
<gene>
    <name evidence="8" type="ORF">MNBD_GAMMA25-656</name>
</gene>
<proteinExistence type="inferred from homology"/>
<dbReference type="SMART" id="SM00919">
    <property type="entry name" value="Malic_M"/>
    <property type="match status" value="1"/>
</dbReference>
<dbReference type="GO" id="GO:0004473">
    <property type="term" value="F:malate dehydrogenase (decarboxylating) (NADP+) activity"/>
    <property type="evidence" value="ECO:0007669"/>
    <property type="project" value="UniProtKB-EC"/>
</dbReference>
<evidence type="ECO:0000256" key="4">
    <source>
        <dbReference type="ARBA" id="ARBA00022723"/>
    </source>
</evidence>
<evidence type="ECO:0000259" key="7">
    <source>
        <dbReference type="SMART" id="SM01274"/>
    </source>
</evidence>
<feature type="domain" description="Malic enzyme N-terminal" evidence="7">
    <location>
        <begin position="24"/>
        <end position="157"/>
    </location>
</feature>
<protein>
    <submittedName>
        <fullName evidence="8">NADP-dependent malic enzyme</fullName>
        <ecNumber evidence="8">1.1.1.40</ecNumber>
    </submittedName>
</protein>
<keyword evidence="4" id="KW-0479">Metal-binding</keyword>
<comment type="cofactor">
    <cofactor evidence="1">
        <name>Mn(2+)</name>
        <dbReference type="ChEBI" id="CHEBI:29035"/>
    </cofactor>
</comment>
<evidence type="ECO:0000256" key="3">
    <source>
        <dbReference type="ARBA" id="ARBA00008785"/>
    </source>
</evidence>
<dbReference type="PANTHER" id="PTHR43237">
    <property type="entry name" value="NADP-DEPENDENT MALIC ENZYME"/>
    <property type="match status" value="1"/>
</dbReference>
<dbReference type="Pfam" id="PF03949">
    <property type="entry name" value="Malic_M"/>
    <property type="match status" value="1"/>
</dbReference>
<dbReference type="Gene3D" id="3.40.50.720">
    <property type="entry name" value="NAD(P)-binding Rossmann-like Domain"/>
    <property type="match status" value="1"/>
</dbReference>
<dbReference type="InterPro" id="IPR045213">
    <property type="entry name" value="Malic_NAD-bd_bact_type"/>
</dbReference>
<dbReference type="InterPro" id="IPR012302">
    <property type="entry name" value="Malic_NAD-bd"/>
</dbReference>
<dbReference type="GO" id="GO:0046872">
    <property type="term" value="F:metal ion binding"/>
    <property type="evidence" value="ECO:0007669"/>
    <property type="project" value="UniProtKB-KW"/>
</dbReference>
<dbReference type="AlphaFoldDB" id="A0A3B1BZW1"/>
<feature type="domain" description="Malic enzyme NAD-binding" evidence="6">
    <location>
        <begin position="169"/>
        <end position="403"/>
    </location>
</feature>
<sequence length="411" mass="44076">MSNESPEQKKLTADALHYHAHPRPGKIATAITKSCETREELSLAYTPGVAAPVRAIAENPENAYLYTGKGNLVAVITDGSAVLGLGRMGALASKPVMEGKAVLFKRFADIDVMDIEVEAESPEAFIDTVRRIAPTFGGINLEDIAAPNCFEIEKTLSKQLDIPVFHDDQHGTAIIIAAGLLNALEIAGKDLESAHIVCMGAGAAGIAAMRMLKSLGARRIYLLDRKGVVYHGRDNVNQYKQEFSRETDRRNSADAFVGADVFIGVSGPNLVTADMLRSMADNPIVFALSNPDPEIDPALAHATRDDLILATGRSDYPNQVNNVLGFPFIFRGALDVRATCINTAMKVAAVKALAGLTREPVPDEVIKAYAGEQLSFGPQYIIPKPFDPRLRETVSGAVAQAAIDTGVARLK</sequence>
<dbReference type="EC" id="1.1.1.40" evidence="8"/>
<dbReference type="FunFam" id="3.40.50.10380:FF:000003">
    <property type="entry name" value="NADP-dependent malic enzyme"/>
    <property type="match status" value="1"/>
</dbReference>
<dbReference type="SUPFAM" id="SSF51735">
    <property type="entry name" value="NAD(P)-binding Rossmann-fold domains"/>
    <property type="match status" value="1"/>
</dbReference>
<dbReference type="InterPro" id="IPR046346">
    <property type="entry name" value="Aminoacid_DH-like_N_sf"/>
</dbReference>
<dbReference type="GO" id="GO:0051287">
    <property type="term" value="F:NAD binding"/>
    <property type="evidence" value="ECO:0007669"/>
    <property type="project" value="InterPro"/>
</dbReference>
<dbReference type="InterPro" id="IPR051674">
    <property type="entry name" value="Malate_Decarboxylase"/>
</dbReference>
<dbReference type="InterPro" id="IPR001891">
    <property type="entry name" value="Malic_OxRdtase"/>
</dbReference>
<dbReference type="InterPro" id="IPR036291">
    <property type="entry name" value="NAD(P)-bd_dom_sf"/>
</dbReference>
<dbReference type="EMBL" id="UOFY01000046">
    <property type="protein sequence ID" value="VAX10187.1"/>
    <property type="molecule type" value="Genomic_DNA"/>
</dbReference>
<evidence type="ECO:0000256" key="2">
    <source>
        <dbReference type="ARBA" id="ARBA00001946"/>
    </source>
</evidence>
<dbReference type="PANTHER" id="PTHR43237:SF4">
    <property type="entry name" value="NADP-DEPENDENT MALIC ENZYME"/>
    <property type="match status" value="1"/>
</dbReference>
<accession>A0A3B1BZW1</accession>
<dbReference type="CDD" id="cd05311">
    <property type="entry name" value="NAD_bind_2_malic_enz"/>
    <property type="match status" value="1"/>
</dbReference>
<dbReference type="Gene3D" id="3.40.50.10380">
    <property type="entry name" value="Malic enzyme, N-terminal domain"/>
    <property type="match status" value="1"/>
</dbReference>
<comment type="similarity">
    <text evidence="3">Belongs to the malic enzymes family.</text>
</comment>
<evidence type="ECO:0000259" key="6">
    <source>
        <dbReference type="SMART" id="SM00919"/>
    </source>
</evidence>
<dbReference type="SUPFAM" id="SSF53223">
    <property type="entry name" value="Aminoacid dehydrogenase-like, N-terminal domain"/>
    <property type="match status" value="1"/>
</dbReference>
<evidence type="ECO:0000256" key="1">
    <source>
        <dbReference type="ARBA" id="ARBA00001936"/>
    </source>
</evidence>
<dbReference type="InterPro" id="IPR037062">
    <property type="entry name" value="Malic_N_dom_sf"/>
</dbReference>
<name>A0A3B1BZW1_9ZZZZ</name>
<dbReference type="Pfam" id="PF00390">
    <property type="entry name" value="malic"/>
    <property type="match status" value="2"/>
</dbReference>
<evidence type="ECO:0000313" key="8">
    <source>
        <dbReference type="EMBL" id="VAX10187.1"/>
    </source>
</evidence>
<reference evidence="8" key="1">
    <citation type="submission" date="2018-06" db="EMBL/GenBank/DDBJ databases">
        <authorList>
            <person name="Zhirakovskaya E."/>
        </authorList>
    </citation>
    <scope>NUCLEOTIDE SEQUENCE</scope>
</reference>